<evidence type="ECO:0000256" key="2">
    <source>
        <dbReference type="ARBA" id="ARBA00022857"/>
    </source>
</evidence>
<dbReference type="InterPro" id="IPR036291">
    <property type="entry name" value="NAD(P)-bd_dom_sf"/>
</dbReference>
<keyword evidence="5" id="KW-1185">Reference proteome</keyword>
<dbReference type="PANTHER" id="PTHR24320:SF282">
    <property type="entry name" value="WW DOMAIN-CONTAINING OXIDOREDUCTASE"/>
    <property type="match status" value="1"/>
</dbReference>
<dbReference type="GO" id="GO:0016491">
    <property type="term" value="F:oxidoreductase activity"/>
    <property type="evidence" value="ECO:0007669"/>
    <property type="project" value="UniProtKB-KW"/>
</dbReference>
<dbReference type="SUPFAM" id="SSF51735">
    <property type="entry name" value="NAD(P)-binding Rossmann-fold domains"/>
    <property type="match status" value="1"/>
</dbReference>
<gene>
    <name evidence="4" type="ORF">BCV69DRAFT_283404</name>
</gene>
<keyword evidence="2" id="KW-0521">NADP</keyword>
<dbReference type="GeneID" id="37014431"/>
<name>A0A316U5P8_9BASI</name>
<proteinExistence type="inferred from homology"/>
<dbReference type="AlphaFoldDB" id="A0A316U5P8"/>
<dbReference type="STRING" id="1684307.A0A316U5P8"/>
<keyword evidence="3" id="KW-0560">Oxidoreductase</keyword>
<dbReference type="Gene3D" id="3.40.50.720">
    <property type="entry name" value="NAD(P)-binding Rossmann-like Domain"/>
    <property type="match status" value="1"/>
</dbReference>
<evidence type="ECO:0000256" key="1">
    <source>
        <dbReference type="ARBA" id="ARBA00006484"/>
    </source>
</evidence>
<accession>A0A316U5P8</accession>
<comment type="similarity">
    <text evidence="1">Belongs to the short-chain dehydrogenases/reductases (SDR) family.</text>
</comment>
<dbReference type="Pfam" id="PF00106">
    <property type="entry name" value="adh_short"/>
    <property type="match status" value="1"/>
</dbReference>
<evidence type="ECO:0000313" key="4">
    <source>
        <dbReference type="EMBL" id="PWN20520.1"/>
    </source>
</evidence>
<evidence type="ECO:0000313" key="5">
    <source>
        <dbReference type="Proteomes" id="UP000245942"/>
    </source>
</evidence>
<dbReference type="EMBL" id="KZ819328">
    <property type="protein sequence ID" value="PWN20520.1"/>
    <property type="molecule type" value="Genomic_DNA"/>
</dbReference>
<dbReference type="PRINTS" id="PR00081">
    <property type="entry name" value="GDHRDH"/>
</dbReference>
<dbReference type="OrthoDB" id="191139at2759"/>
<dbReference type="PANTHER" id="PTHR24320">
    <property type="entry name" value="RETINOL DEHYDROGENASE"/>
    <property type="match status" value="1"/>
</dbReference>
<dbReference type="InterPro" id="IPR002347">
    <property type="entry name" value="SDR_fam"/>
</dbReference>
<organism evidence="4 5">
    <name type="scientific">Pseudomicrostroma glucosiphilum</name>
    <dbReference type="NCBI Taxonomy" id="1684307"/>
    <lineage>
        <taxon>Eukaryota</taxon>
        <taxon>Fungi</taxon>
        <taxon>Dikarya</taxon>
        <taxon>Basidiomycota</taxon>
        <taxon>Ustilaginomycotina</taxon>
        <taxon>Exobasidiomycetes</taxon>
        <taxon>Microstromatales</taxon>
        <taxon>Microstromatales incertae sedis</taxon>
        <taxon>Pseudomicrostroma</taxon>
    </lineage>
</organism>
<evidence type="ECO:0000256" key="3">
    <source>
        <dbReference type="ARBA" id="ARBA00023002"/>
    </source>
</evidence>
<dbReference type="RefSeq" id="XP_025347680.1">
    <property type="nucleotide sequence ID" value="XM_025492697.1"/>
</dbReference>
<dbReference type="Proteomes" id="UP000245942">
    <property type="component" value="Unassembled WGS sequence"/>
</dbReference>
<protein>
    <submittedName>
        <fullName evidence="4">NAD(P)-binding protein</fullName>
    </submittedName>
</protein>
<reference evidence="4 5" key="1">
    <citation type="journal article" date="2018" name="Mol. Biol. Evol.">
        <title>Broad Genomic Sampling Reveals a Smut Pathogenic Ancestry of the Fungal Clade Ustilaginomycotina.</title>
        <authorList>
            <person name="Kijpornyongpan T."/>
            <person name="Mondo S.J."/>
            <person name="Barry K."/>
            <person name="Sandor L."/>
            <person name="Lee J."/>
            <person name="Lipzen A."/>
            <person name="Pangilinan J."/>
            <person name="LaButti K."/>
            <person name="Hainaut M."/>
            <person name="Henrissat B."/>
            <person name="Grigoriev I.V."/>
            <person name="Spatafora J.W."/>
            <person name="Aime M.C."/>
        </authorList>
    </citation>
    <scope>NUCLEOTIDE SEQUENCE [LARGE SCALE GENOMIC DNA]</scope>
    <source>
        <strain evidence="4 5">MCA 4718</strain>
    </source>
</reference>
<sequence>MFSTNNIPDLFGKRAIVTGGNAGIGYIVTLELMKKGCIVYVFTRSQKRFNEAFKDLPSAWKHLVHFQFCDLSDLDSVQAAALAFKSRESQLHILVNNAGIMAVEYGLSKQGLEIQQATNAVGPAVLSLSLLDVLVKTARSDPQHRVRIVHTSSSAHERYGEAYPKQSWESIQAVNRDQGSTWKRYGQSKVANIFTADYLAELTSRENIVNLSLNPGNVRTGLYSNLDPKLGLMGKILSKFLVRFLIDPQKGALSTLYAATSPDFDASSDPSHKLNGAYLETGAKIGKKASWAMDGQARQLFVSFVQTFANKTMGIDLKQAAARALA</sequence>